<evidence type="ECO:0000313" key="1">
    <source>
        <dbReference type="EMBL" id="KAK8945941.1"/>
    </source>
</evidence>
<dbReference type="EMBL" id="JBBWWR010000017">
    <property type="protein sequence ID" value="KAK8945941.1"/>
    <property type="molecule type" value="Genomic_DNA"/>
</dbReference>
<reference evidence="1 2" key="1">
    <citation type="journal article" date="2022" name="Nat. Plants">
        <title>Genomes of leafy and leafless Platanthera orchids illuminate the evolution of mycoheterotrophy.</title>
        <authorList>
            <person name="Li M.H."/>
            <person name="Liu K.W."/>
            <person name="Li Z."/>
            <person name="Lu H.C."/>
            <person name="Ye Q.L."/>
            <person name="Zhang D."/>
            <person name="Wang J.Y."/>
            <person name="Li Y.F."/>
            <person name="Zhong Z.M."/>
            <person name="Liu X."/>
            <person name="Yu X."/>
            <person name="Liu D.K."/>
            <person name="Tu X.D."/>
            <person name="Liu B."/>
            <person name="Hao Y."/>
            <person name="Liao X.Y."/>
            <person name="Jiang Y.T."/>
            <person name="Sun W.H."/>
            <person name="Chen J."/>
            <person name="Chen Y.Q."/>
            <person name="Ai Y."/>
            <person name="Zhai J.W."/>
            <person name="Wu S.S."/>
            <person name="Zhou Z."/>
            <person name="Hsiao Y.Y."/>
            <person name="Wu W.L."/>
            <person name="Chen Y.Y."/>
            <person name="Lin Y.F."/>
            <person name="Hsu J.L."/>
            <person name="Li C.Y."/>
            <person name="Wang Z.W."/>
            <person name="Zhao X."/>
            <person name="Zhong W.Y."/>
            <person name="Ma X.K."/>
            <person name="Ma L."/>
            <person name="Huang J."/>
            <person name="Chen G.Z."/>
            <person name="Huang M.Z."/>
            <person name="Huang L."/>
            <person name="Peng D.H."/>
            <person name="Luo Y.B."/>
            <person name="Zou S.Q."/>
            <person name="Chen S.P."/>
            <person name="Lan S."/>
            <person name="Tsai W.C."/>
            <person name="Van de Peer Y."/>
            <person name="Liu Z.J."/>
        </authorList>
    </citation>
    <scope>NUCLEOTIDE SEQUENCE [LARGE SCALE GENOMIC DNA]</scope>
    <source>
        <strain evidence="1">Lor288</strain>
    </source>
</reference>
<protein>
    <submittedName>
        <fullName evidence="1">Uncharacterized protein</fullName>
    </submittedName>
</protein>
<accession>A0ABR2LQK2</accession>
<sequence>MIYGSGCWCHSEKVLEQDIDKFIADLEAVHPSRNSLSLLLCRTSSLGEEQVASVC</sequence>
<gene>
    <name evidence="1" type="ORF">KSP40_PGU005510</name>
</gene>
<evidence type="ECO:0000313" key="2">
    <source>
        <dbReference type="Proteomes" id="UP001412067"/>
    </source>
</evidence>
<proteinExistence type="predicted"/>
<organism evidence="1 2">
    <name type="scientific">Platanthera guangdongensis</name>
    <dbReference type="NCBI Taxonomy" id="2320717"/>
    <lineage>
        <taxon>Eukaryota</taxon>
        <taxon>Viridiplantae</taxon>
        <taxon>Streptophyta</taxon>
        <taxon>Embryophyta</taxon>
        <taxon>Tracheophyta</taxon>
        <taxon>Spermatophyta</taxon>
        <taxon>Magnoliopsida</taxon>
        <taxon>Liliopsida</taxon>
        <taxon>Asparagales</taxon>
        <taxon>Orchidaceae</taxon>
        <taxon>Orchidoideae</taxon>
        <taxon>Orchideae</taxon>
        <taxon>Orchidinae</taxon>
        <taxon>Platanthera</taxon>
    </lineage>
</organism>
<keyword evidence="2" id="KW-1185">Reference proteome</keyword>
<comment type="caution">
    <text evidence="1">The sequence shown here is derived from an EMBL/GenBank/DDBJ whole genome shotgun (WGS) entry which is preliminary data.</text>
</comment>
<name>A0ABR2LQK2_9ASPA</name>
<dbReference type="Proteomes" id="UP001412067">
    <property type="component" value="Unassembled WGS sequence"/>
</dbReference>